<protein>
    <recommendedName>
        <fullName evidence="4">DUF4440 domain-containing protein</fullName>
    </recommendedName>
</protein>
<evidence type="ECO:0008006" key="4">
    <source>
        <dbReference type="Google" id="ProtNLM"/>
    </source>
</evidence>
<dbReference type="RefSeq" id="WP_248211683.1">
    <property type="nucleotide sequence ID" value="NZ_JALNMH010000025.1"/>
</dbReference>
<organism evidence="2 3">
    <name type="scientific">Pseudomarimonas salicorniae</name>
    <dbReference type="NCBI Taxonomy" id="2933270"/>
    <lineage>
        <taxon>Bacteria</taxon>
        <taxon>Pseudomonadati</taxon>
        <taxon>Pseudomonadota</taxon>
        <taxon>Gammaproteobacteria</taxon>
        <taxon>Lysobacterales</taxon>
        <taxon>Lysobacteraceae</taxon>
        <taxon>Pseudomarimonas</taxon>
    </lineage>
</organism>
<evidence type="ECO:0000313" key="2">
    <source>
        <dbReference type="EMBL" id="MCK7595615.1"/>
    </source>
</evidence>
<reference evidence="2" key="1">
    <citation type="submission" date="2022-04" db="EMBL/GenBank/DDBJ databases">
        <title>Lysobacter sp. CAU 1642 isolated from sea sand.</title>
        <authorList>
            <person name="Kim W."/>
        </authorList>
    </citation>
    <scope>NUCLEOTIDE SEQUENCE</scope>
    <source>
        <strain evidence="2">CAU 1642</strain>
    </source>
</reference>
<sequence>MPLLRLVLAALLLVIPAVGACVTAEQSAAELFAKYVRLGSSYDASLADLYADTALITNKRTYPHGEVREITIPAPQYKQLIRAAMPMARSRGDMSTYSEVTYMTQGERVRISATRFSELKQYKSPLTLVVGASSTGDWLILEEHSESRP</sequence>
<feature type="signal peptide" evidence="1">
    <location>
        <begin position="1"/>
        <end position="20"/>
    </location>
</feature>
<keyword evidence="3" id="KW-1185">Reference proteome</keyword>
<accession>A0ABT0GM77</accession>
<evidence type="ECO:0000313" key="3">
    <source>
        <dbReference type="Proteomes" id="UP001431449"/>
    </source>
</evidence>
<comment type="caution">
    <text evidence="2">The sequence shown here is derived from an EMBL/GenBank/DDBJ whole genome shotgun (WGS) entry which is preliminary data.</text>
</comment>
<feature type="chain" id="PRO_5046152904" description="DUF4440 domain-containing protein" evidence="1">
    <location>
        <begin position="21"/>
        <end position="149"/>
    </location>
</feature>
<gene>
    <name evidence="2" type="ORF">M0G41_18360</name>
</gene>
<name>A0ABT0GM77_9GAMM</name>
<evidence type="ECO:0000256" key="1">
    <source>
        <dbReference type="SAM" id="SignalP"/>
    </source>
</evidence>
<dbReference type="EMBL" id="JALNMH010000025">
    <property type="protein sequence ID" value="MCK7595615.1"/>
    <property type="molecule type" value="Genomic_DNA"/>
</dbReference>
<dbReference type="Proteomes" id="UP001431449">
    <property type="component" value="Unassembled WGS sequence"/>
</dbReference>
<dbReference type="PROSITE" id="PS51257">
    <property type="entry name" value="PROKAR_LIPOPROTEIN"/>
    <property type="match status" value="1"/>
</dbReference>
<keyword evidence="1" id="KW-0732">Signal</keyword>
<proteinExistence type="predicted"/>